<protein>
    <recommendedName>
        <fullName evidence="3">TrfB transcriptional repressor protein domain-containing protein</fullName>
    </recommendedName>
</protein>
<evidence type="ECO:0000313" key="2">
    <source>
        <dbReference type="Proteomes" id="UP001299596"/>
    </source>
</evidence>
<dbReference type="Proteomes" id="UP001299596">
    <property type="component" value="Unassembled WGS sequence"/>
</dbReference>
<gene>
    <name evidence="1" type="ORF">K6T79_08040</name>
</gene>
<reference evidence="1 2" key="1">
    <citation type="submission" date="2023-12" db="EMBL/GenBank/DDBJ databases">
        <title>Description of new species of Mycobacterium terrae complex isolated from sewage at the Sao Paulo Zoological Park Foundation in Brazil.</title>
        <authorList>
            <person name="Romagnoli C.L."/>
            <person name="Conceicao E.C."/>
            <person name="Machado E."/>
            <person name="Barreto L.B.P.F."/>
            <person name="Sharma A."/>
            <person name="Silva N.M."/>
            <person name="Marques L.E."/>
            <person name="Juliana M.A."/>
            <person name="Lourenco M.C.S."/>
            <person name="Digiampietri L.A."/>
            <person name="Suffys P.N."/>
            <person name="Viana-Niero C."/>
        </authorList>
    </citation>
    <scope>NUCLEOTIDE SEQUENCE [LARGE SCALE GENOMIC DNA]</scope>
    <source>
        <strain evidence="1 2">MYC098</strain>
    </source>
</reference>
<evidence type="ECO:0000313" key="1">
    <source>
        <dbReference type="EMBL" id="MEB3020993.1"/>
    </source>
</evidence>
<accession>A0ABU5XFC0</accession>
<organism evidence="1 2">
    <name type="scientific">[Mycobacterium] crassicus</name>
    <dbReference type="NCBI Taxonomy" id="2872309"/>
    <lineage>
        <taxon>Bacteria</taxon>
        <taxon>Bacillati</taxon>
        <taxon>Actinomycetota</taxon>
        <taxon>Actinomycetes</taxon>
        <taxon>Mycobacteriales</taxon>
        <taxon>Mycobacteriaceae</taxon>
        <taxon>Mycolicibacter</taxon>
    </lineage>
</organism>
<comment type="caution">
    <text evidence="1">The sequence shown here is derived from an EMBL/GenBank/DDBJ whole genome shotgun (WGS) entry which is preliminary data.</text>
</comment>
<proteinExistence type="predicted"/>
<dbReference type="RefSeq" id="WP_225407245.1">
    <property type="nucleotide sequence ID" value="NZ_JAYJJR010000003.1"/>
</dbReference>
<dbReference type="EMBL" id="JAYJJR010000003">
    <property type="protein sequence ID" value="MEB3020993.1"/>
    <property type="molecule type" value="Genomic_DNA"/>
</dbReference>
<keyword evidence="2" id="KW-1185">Reference proteome</keyword>
<name>A0ABU5XFC0_9MYCO</name>
<sequence>MTINPHRDEIADYLRRASCHFGHTFREERDGLSVDEAAEKRDVGRDQVASCRRAVYRVLAGEFSANETQATYDEAVYRALLHFRGEMSVGLRQYVLGQLTRFKAEWLPDLKVEPLQCPYAVGSPAKAGAVKVREPRVCPDCHTAHAGDCW</sequence>
<evidence type="ECO:0008006" key="3">
    <source>
        <dbReference type="Google" id="ProtNLM"/>
    </source>
</evidence>